<accession>A0A816HCL2</accession>
<protein>
    <submittedName>
        <fullName evidence="1">Uncharacterized protein</fullName>
    </submittedName>
</protein>
<keyword evidence="2" id="KW-1185">Reference proteome</keyword>
<evidence type="ECO:0000313" key="2">
    <source>
        <dbReference type="Proteomes" id="UP000663828"/>
    </source>
</evidence>
<evidence type="ECO:0000313" key="1">
    <source>
        <dbReference type="EMBL" id="CAF1686454.1"/>
    </source>
</evidence>
<name>A0A816HCL2_ADIRI</name>
<organism evidence="1 2">
    <name type="scientific">Adineta ricciae</name>
    <name type="common">Rotifer</name>
    <dbReference type="NCBI Taxonomy" id="249248"/>
    <lineage>
        <taxon>Eukaryota</taxon>
        <taxon>Metazoa</taxon>
        <taxon>Spiralia</taxon>
        <taxon>Gnathifera</taxon>
        <taxon>Rotifera</taxon>
        <taxon>Eurotatoria</taxon>
        <taxon>Bdelloidea</taxon>
        <taxon>Adinetida</taxon>
        <taxon>Adinetidae</taxon>
        <taxon>Adineta</taxon>
    </lineage>
</organism>
<dbReference type="EMBL" id="CAJNOR010016978">
    <property type="protein sequence ID" value="CAF1686454.1"/>
    <property type="molecule type" value="Genomic_DNA"/>
</dbReference>
<gene>
    <name evidence="1" type="ORF">XAT740_LOCUS62044</name>
</gene>
<sequence length="119" mass="13715">VTHNSGSRSVNAGQLLTHVKNSIFIITSFIPHQLFGIIKILSDQLKSSTLDYVHGEYLIKSIIQQIKDLRAEQSFQQVYDKAKDFCNKNEIEFAHQYRSHRTTKVPARFEEFIIDSTVC</sequence>
<comment type="caution">
    <text evidence="1">The sequence shown here is derived from an EMBL/GenBank/DDBJ whole genome shotgun (WGS) entry which is preliminary data.</text>
</comment>
<reference evidence="1" key="1">
    <citation type="submission" date="2021-02" db="EMBL/GenBank/DDBJ databases">
        <authorList>
            <person name="Nowell W R."/>
        </authorList>
    </citation>
    <scope>NUCLEOTIDE SEQUENCE</scope>
</reference>
<feature type="non-terminal residue" evidence="1">
    <location>
        <position position="1"/>
    </location>
</feature>
<dbReference type="Proteomes" id="UP000663828">
    <property type="component" value="Unassembled WGS sequence"/>
</dbReference>
<proteinExistence type="predicted"/>
<dbReference type="AlphaFoldDB" id="A0A816HCL2"/>